<reference evidence="2 3" key="1">
    <citation type="submission" date="2014-11" db="EMBL/GenBank/DDBJ databases">
        <title>Genetic blueprint of the zoonotic pathogen Toxocara canis.</title>
        <authorList>
            <person name="Zhu X.-Q."/>
            <person name="Korhonen P.K."/>
            <person name="Cai H."/>
            <person name="Young N.D."/>
            <person name="Nejsum P."/>
            <person name="von Samson-Himmelstjerna G."/>
            <person name="Boag P.R."/>
            <person name="Tan P."/>
            <person name="Li Q."/>
            <person name="Min J."/>
            <person name="Yang Y."/>
            <person name="Wang X."/>
            <person name="Fang X."/>
            <person name="Hall R.S."/>
            <person name="Hofmann A."/>
            <person name="Sternberg P.W."/>
            <person name="Jex A.R."/>
            <person name="Gasser R.B."/>
        </authorList>
    </citation>
    <scope>NUCLEOTIDE SEQUENCE [LARGE SCALE GENOMIC DNA]</scope>
    <source>
        <strain evidence="2">PN_DK_2014</strain>
    </source>
</reference>
<feature type="domain" description="Kinesin-like protein Kif23 Arf6-interacting" evidence="1">
    <location>
        <begin position="43"/>
        <end position="81"/>
    </location>
</feature>
<dbReference type="STRING" id="6265.A0A0B2UPN4"/>
<dbReference type="InterPro" id="IPR038105">
    <property type="entry name" value="Kif23_Arf-bd_sf"/>
</dbReference>
<keyword evidence="3" id="KW-1185">Reference proteome</keyword>
<accession>A0A0B2UPN4</accession>
<proteinExistence type="predicted"/>
<dbReference type="Gene3D" id="2.60.40.4330">
    <property type="entry name" value="Kinesin-like protein Kif23, Arf6-interacting domain"/>
    <property type="match status" value="1"/>
</dbReference>
<dbReference type="AlphaFoldDB" id="A0A0B2UPN4"/>
<dbReference type="Proteomes" id="UP000031036">
    <property type="component" value="Unassembled WGS sequence"/>
</dbReference>
<name>A0A0B2UPN4_TOXCA</name>
<sequence length="129" mass="14791">MLVITAVQRALMDVLSITNREFASLRALTCSADYLKIQTRIPGATRPTTRVEMNDLKKSNEYVLTHQEVDSEGNLMTRLVKVSRCTAFCIYTSPHLSYHYFHVLLRHYAVFFQCVLEGSTPYIANSERI</sequence>
<evidence type="ECO:0000259" key="1">
    <source>
        <dbReference type="Pfam" id="PF16540"/>
    </source>
</evidence>
<dbReference type="EMBL" id="JPKZ01022457">
    <property type="protein sequence ID" value="KHN71333.1"/>
    <property type="molecule type" value="Genomic_DNA"/>
</dbReference>
<organism evidence="2 3">
    <name type="scientific">Toxocara canis</name>
    <name type="common">Canine roundworm</name>
    <dbReference type="NCBI Taxonomy" id="6265"/>
    <lineage>
        <taxon>Eukaryota</taxon>
        <taxon>Metazoa</taxon>
        <taxon>Ecdysozoa</taxon>
        <taxon>Nematoda</taxon>
        <taxon>Chromadorea</taxon>
        <taxon>Rhabditida</taxon>
        <taxon>Spirurina</taxon>
        <taxon>Ascaridomorpha</taxon>
        <taxon>Ascaridoidea</taxon>
        <taxon>Toxocaridae</taxon>
        <taxon>Toxocara</taxon>
    </lineage>
</organism>
<protein>
    <recommendedName>
        <fullName evidence="1">Kinesin-like protein Kif23 Arf6-interacting domain-containing protein</fullName>
    </recommendedName>
</protein>
<dbReference type="InterPro" id="IPR032384">
    <property type="entry name" value="Kif23_Arf-bd"/>
</dbReference>
<evidence type="ECO:0000313" key="3">
    <source>
        <dbReference type="Proteomes" id="UP000031036"/>
    </source>
</evidence>
<comment type="caution">
    <text evidence="2">The sequence shown here is derived from an EMBL/GenBank/DDBJ whole genome shotgun (WGS) entry which is preliminary data.</text>
</comment>
<gene>
    <name evidence="2" type="ORF">Tcan_02358</name>
</gene>
<evidence type="ECO:0000313" key="2">
    <source>
        <dbReference type="EMBL" id="KHN71333.1"/>
    </source>
</evidence>
<dbReference type="Pfam" id="PF16540">
    <property type="entry name" value="MKLP1_Arf_bdg"/>
    <property type="match status" value="1"/>
</dbReference>
<dbReference type="OrthoDB" id="2403182at2759"/>